<comment type="similarity">
    <text evidence="2">Belongs to the CCDC90 family.</text>
</comment>
<organism evidence="10 11">
    <name type="scientific">Varanus komodoensis</name>
    <name type="common">Komodo dragon</name>
    <dbReference type="NCBI Taxonomy" id="61221"/>
    <lineage>
        <taxon>Eukaryota</taxon>
        <taxon>Metazoa</taxon>
        <taxon>Chordata</taxon>
        <taxon>Craniata</taxon>
        <taxon>Vertebrata</taxon>
        <taxon>Euteleostomi</taxon>
        <taxon>Lepidosauria</taxon>
        <taxon>Squamata</taxon>
        <taxon>Bifurcata</taxon>
        <taxon>Unidentata</taxon>
        <taxon>Episquamata</taxon>
        <taxon>Toxicofera</taxon>
        <taxon>Anguimorpha</taxon>
        <taxon>Paleoanguimorpha</taxon>
        <taxon>Varanoidea</taxon>
        <taxon>Varanidae</taxon>
        <taxon>Varanus</taxon>
    </lineage>
</organism>
<protein>
    <submittedName>
        <fullName evidence="10">Coiled-coil domain containing 90B</fullName>
    </submittedName>
</protein>
<evidence type="ECO:0000256" key="2">
    <source>
        <dbReference type="ARBA" id="ARBA00007224"/>
    </source>
</evidence>
<dbReference type="Pfam" id="PF07798">
    <property type="entry name" value="CCDC90-like"/>
    <property type="match status" value="1"/>
</dbReference>
<dbReference type="Ensembl" id="ENSVKKT00000002766.1">
    <property type="protein sequence ID" value="ENSVKKP00000002691.1"/>
    <property type="gene ID" value="ENSVKKG00000002131.1"/>
</dbReference>
<dbReference type="Gene3D" id="1.20.5.340">
    <property type="match status" value="1"/>
</dbReference>
<evidence type="ECO:0000256" key="3">
    <source>
        <dbReference type="ARBA" id="ARBA00022692"/>
    </source>
</evidence>
<keyword evidence="3 9" id="KW-0812">Transmembrane</keyword>
<evidence type="ECO:0000256" key="5">
    <source>
        <dbReference type="ARBA" id="ARBA00023054"/>
    </source>
</evidence>
<feature type="transmembrane region" description="Helical" evidence="9">
    <location>
        <begin position="207"/>
        <end position="226"/>
    </location>
</feature>
<dbReference type="GO" id="GO:0031966">
    <property type="term" value="C:mitochondrial membrane"/>
    <property type="evidence" value="ECO:0007669"/>
    <property type="project" value="UniProtKB-SubCell"/>
</dbReference>
<reference evidence="10" key="1">
    <citation type="submission" date="2025-08" db="UniProtKB">
        <authorList>
            <consortium name="Ensembl"/>
        </authorList>
    </citation>
    <scope>IDENTIFICATION</scope>
</reference>
<evidence type="ECO:0000313" key="11">
    <source>
        <dbReference type="Proteomes" id="UP000694545"/>
    </source>
</evidence>
<keyword evidence="4 9" id="KW-1133">Transmembrane helix</keyword>
<dbReference type="InterPro" id="IPR024461">
    <property type="entry name" value="CCDC90-like"/>
</dbReference>
<name>A0A8D2J275_VARKO</name>
<dbReference type="OMA" id="MAYMRFR"/>
<evidence type="ECO:0000313" key="10">
    <source>
        <dbReference type="Ensembl" id="ENSVKKP00000002691.1"/>
    </source>
</evidence>
<comment type="subcellular location">
    <subcellularLocation>
        <location evidence="1">Mitochondrion membrane</location>
    </subcellularLocation>
</comment>
<dbReference type="PANTHER" id="PTHR14360:SF14">
    <property type="entry name" value="COILED-COIL DOMAIN-CONTAINING PROTEIN 90B, MITOCHONDRIAL"/>
    <property type="match status" value="1"/>
</dbReference>
<sequence>MSLCFLGVAASNPAKSYDVRRVEITPLEQRKLTFDTHSLVRDLEARGFGKEQAESLVSALSSLSTFSLETIYKDMVTQTQQEITLQQIMAHLDSIRKDMVILEKSEFANLRAENEKMKIELEQVKQQLMNETSQIRAENKLDINLERSRVTDMFTDQEKKLMEATTEFHQKDSGTNSAVTEVSNKIDTEIAALKTLMESNKLDTIRYLAASVFTCLAIALGFYRFWK</sequence>
<evidence type="ECO:0000256" key="9">
    <source>
        <dbReference type="SAM" id="Phobius"/>
    </source>
</evidence>
<evidence type="ECO:0000256" key="1">
    <source>
        <dbReference type="ARBA" id="ARBA00004325"/>
    </source>
</evidence>
<evidence type="ECO:0000256" key="7">
    <source>
        <dbReference type="ARBA" id="ARBA00023136"/>
    </source>
</evidence>
<dbReference type="FunFam" id="1.20.5.340:FF:000015">
    <property type="entry name" value="Mitochondrial calcium uniporter regulator 1"/>
    <property type="match status" value="1"/>
</dbReference>
<dbReference type="PANTHER" id="PTHR14360">
    <property type="entry name" value="PROTEIN FMP32, MITOCHONDRIAL"/>
    <property type="match status" value="1"/>
</dbReference>
<evidence type="ECO:0000256" key="8">
    <source>
        <dbReference type="SAM" id="Coils"/>
    </source>
</evidence>
<dbReference type="Proteomes" id="UP000694545">
    <property type="component" value="Unplaced"/>
</dbReference>
<reference evidence="10" key="2">
    <citation type="submission" date="2025-09" db="UniProtKB">
        <authorList>
            <consortium name="Ensembl"/>
        </authorList>
    </citation>
    <scope>IDENTIFICATION</scope>
</reference>
<evidence type="ECO:0000256" key="4">
    <source>
        <dbReference type="ARBA" id="ARBA00022989"/>
    </source>
</evidence>
<keyword evidence="7 9" id="KW-0472">Membrane</keyword>
<keyword evidence="11" id="KW-1185">Reference proteome</keyword>
<accession>A0A8D2J275</accession>
<keyword evidence="5 8" id="KW-0175">Coiled coil</keyword>
<dbReference type="AlphaFoldDB" id="A0A8D2J275"/>
<evidence type="ECO:0000256" key="6">
    <source>
        <dbReference type="ARBA" id="ARBA00023128"/>
    </source>
</evidence>
<proteinExistence type="inferred from homology"/>
<keyword evidence="6" id="KW-0496">Mitochondrion</keyword>
<feature type="coiled-coil region" evidence="8">
    <location>
        <begin position="107"/>
        <end position="141"/>
    </location>
</feature>